<dbReference type="InterPro" id="IPR036397">
    <property type="entry name" value="RNaseH_sf"/>
</dbReference>
<dbReference type="Proteomes" id="UP001159363">
    <property type="component" value="Chromosome 16"/>
</dbReference>
<gene>
    <name evidence="1" type="ORF">PR048_033066</name>
</gene>
<accession>A0ABQ9G3E7</accession>
<comment type="caution">
    <text evidence="1">The sequence shown here is derived from an EMBL/GenBank/DDBJ whole genome shotgun (WGS) entry which is preliminary data.</text>
</comment>
<evidence type="ECO:0000313" key="2">
    <source>
        <dbReference type="Proteomes" id="UP001159363"/>
    </source>
</evidence>
<name>A0ABQ9G3E7_9NEOP</name>
<protein>
    <submittedName>
        <fullName evidence="1">Uncharacterized protein</fullName>
    </submittedName>
</protein>
<organism evidence="1 2">
    <name type="scientific">Dryococelus australis</name>
    <dbReference type="NCBI Taxonomy" id="614101"/>
    <lineage>
        <taxon>Eukaryota</taxon>
        <taxon>Metazoa</taxon>
        <taxon>Ecdysozoa</taxon>
        <taxon>Arthropoda</taxon>
        <taxon>Hexapoda</taxon>
        <taxon>Insecta</taxon>
        <taxon>Pterygota</taxon>
        <taxon>Neoptera</taxon>
        <taxon>Polyneoptera</taxon>
        <taxon>Phasmatodea</taxon>
        <taxon>Verophasmatodea</taxon>
        <taxon>Anareolatae</taxon>
        <taxon>Phasmatidae</taxon>
        <taxon>Eurycanthinae</taxon>
        <taxon>Dryococelus</taxon>
    </lineage>
</organism>
<evidence type="ECO:0000313" key="1">
    <source>
        <dbReference type="EMBL" id="KAJ8865546.1"/>
    </source>
</evidence>
<reference evidence="1 2" key="1">
    <citation type="submission" date="2023-02" db="EMBL/GenBank/DDBJ databases">
        <title>LHISI_Scaffold_Assembly.</title>
        <authorList>
            <person name="Stuart O.P."/>
            <person name="Cleave R."/>
            <person name="Magrath M.J.L."/>
            <person name="Mikheyev A.S."/>
        </authorList>
    </citation>
    <scope>NUCLEOTIDE SEQUENCE [LARGE SCALE GENOMIC DNA]</scope>
    <source>
        <strain evidence="1">Daus_M_001</strain>
        <tissue evidence="1">Leg muscle</tissue>
    </source>
</reference>
<proteinExistence type="predicted"/>
<dbReference type="Gene3D" id="3.30.420.10">
    <property type="entry name" value="Ribonuclease H-like superfamily/Ribonuclease H"/>
    <property type="match status" value="1"/>
</dbReference>
<dbReference type="PANTHER" id="PTHR47326">
    <property type="entry name" value="TRANSPOSABLE ELEMENT TC3 TRANSPOSASE-LIKE PROTEIN"/>
    <property type="match status" value="1"/>
</dbReference>
<keyword evidence="2" id="KW-1185">Reference proteome</keyword>
<dbReference type="PANTHER" id="PTHR47326:SF1">
    <property type="entry name" value="HTH PSQ-TYPE DOMAIN-CONTAINING PROTEIN"/>
    <property type="match status" value="1"/>
</dbReference>
<sequence>MDLPEVPNMGLVRDGTPCGDNLICVNQTCVSIFPHIDQGKCPSNHNNMECSGHGDRVIGSFIFMERTVNGAFFLDMLQLFAVPQLPCGMIFLPDGTSCNYAGILRDFLHHIFFGRWLGRGSLGLFWLPGNPDIMPLDLFIWGFAKNQGYNTSS</sequence>
<dbReference type="EMBL" id="JARBHB010000017">
    <property type="protein sequence ID" value="KAJ8865546.1"/>
    <property type="molecule type" value="Genomic_DNA"/>
</dbReference>